<accession>A0ACA9MC02</accession>
<feature type="non-terminal residue" evidence="1">
    <location>
        <position position="1"/>
    </location>
</feature>
<dbReference type="EMBL" id="CAJVPU010008378">
    <property type="protein sequence ID" value="CAG8583129.1"/>
    <property type="molecule type" value="Genomic_DNA"/>
</dbReference>
<evidence type="ECO:0000313" key="2">
    <source>
        <dbReference type="Proteomes" id="UP000789702"/>
    </source>
</evidence>
<gene>
    <name evidence="1" type="ORF">DHETER_LOCUS6555</name>
</gene>
<name>A0ACA9MC02_9GLOM</name>
<reference evidence="1" key="1">
    <citation type="submission" date="2021-06" db="EMBL/GenBank/DDBJ databases">
        <authorList>
            <person name="Kallberg Y."/>
            <person name="Tangrot J."/>
            <person name="Rosling A."/>
        </authorList>
    </citation>
    <scope>NUCLEOTIDE SEQUENCE</scope>
    <source>
        <strain evidence="1">IL203A</strain>
    </source>
</reference>
<sequence>LENPRTVFLSSIMKYLYPKQLSVGKKPQVRPKAFKFGILVTAESIVRELED</sequence>
<evidence type="ECO:0000313" key="1">
    <source>
        <dbReference type="EMBL" id="CAG8583129.1"/>
    </source>
</evidence>
<proteinExistence type="predicted"/>
<comment type="caution">
    <text evidence="1">The sequence shown here is derived from an EMBL/GenBank/DDBJ whole genome shotgun (WGS) entry which is preliminary data.</text>
</comment>
<organism evidence="1 2">
    <name type="scientific">Dentiscutata heterogama</name>
    <dbReference type="NCBI Taxonomy" id="1316150"/>
    <lineage>
        <taxon>Eukaryota</taxon>
        <taxon>Fungi</taxon>
        <taxon>Fungi incertae sedis</taxon>
        <taxon>Mucoromycota</taxon>
        <taxon>Glomeromycotina</taxon>
        <taxon>Glomeromycetes</taxon>
        <taxon>Diversisporales</taxon>
        <taxon>Gigasporaceae</taxon>
        <taxon>Dentiscutata</taxon>
    </lineage>
</organism>
<dbReference type="Proteomes" id="UP000789702">
    <property type="component" value="Unassembled WGS sequence"/>
</dbReference>
<protein>
    <submittedName>
        <fullName evidence="1">2527_t:CDS:1</fullName>
    </submittedName>
</protein>
<keyword evidence="2" id="KW-1185">Reference proteome</keyword>